<dbReference type="SMART" id="SM00091">
    <property type="entry name" value="PAS"/>
    <property type="match status" value="1"/>
</dbReference>
<sequence>MNIIWARFLVSLVLLVLIGVLVGVFAGPTAGLLFVVVMLVAQGFFSTFHTQRLWRLLDAPVYGEVPSAPGIWGEIYYRLHKLAKQWHAQVRQVEQQHSRFIQAIQASPNGVAMLDDHDQIEWCNAIAEVHFGLDAKRDLRQHITNLVRHPDFVRYLNAQHYDETLLMRGMGDSRQNVLAVQVFPYGENRKLLLTQDITELERTDAMRRDFVANVSHELKTPLTVLSGFLETMRELPLNEEDRARYLDMMEQQASRMRHIVTDLLVLAKLEGESKPPVDHAIDMRAVFDHLKEDAQTLSSGHHDIAFSIDETLGVTGAQTELFSAFANLVTNAIRYTPDGGKIVVSWRREGAQGVFSVTDSGFGIPAADLPRLTERFYRVDRSRSRDTGGTGLGLAIVKHVLQRHDAHLYVQSEEGRGSTFTARFPGSRIIAIRPAAYEA</sequence>
<dbReference type="PRINTS" id="PR00344">
    <property type="entry name" value="BCTRLSENSOR"/>
</dbReference>
<dbReference type="PROSITE" id="PS50109">
    <property type="entry name" value="HIS_KIN"/>
    <property type="match status" value="1"/>
</dbReference>
<evidence type="ECO:0000256" key="14">
    <source>
        <dbReference type="ARBA" id="ARBA00022989"/>
    </source>
</evidence>
<dbReference type="Pfam" id="PF11808">
    <property type="entry name" value="PhoR"/>
    <property type="match status" value="1"/>
</dbReference>
<keyword evidence="11" id="KW-0547">Nucleotide-binding</keyword>
<dbReference type="SUPFAM" id="SSF55785">
    <property type="entry name" value="PYP-like sensor domain (PAS domain)"/>
    <property type="match status" value="1"/>
</dbReference>
<dbReference type="SMART" id="SM00388">
    <property type="entry name" value="HisKA"/>
    <property type="match status" value="1"/>
</dbReference>
<dbReference type="SUPFAM" id="SSF47384">
    <property type="entry name" value="Homodimeric domain of signal transducing histidine kinase"/>
    <property type="match status" value="1"/>
</dbReference>
<evidence type="ECO:0000256" key="13">
    <source>
        <dbReference type="ARBA" id="ARBA00022840"/>
    </source>
</evidence>
<dbReference type="Gene3D" id="3.30.565.10">
    <property type="entry name" value="Histidine kinase-like ATPase, C-terminal domain"/>
    <property type="match status" value="1"/>
</dbReference>
<evidence type="ECO:0000313" key="20">
    <source>
        <dbReference type="Proteomes" id="UP000188543"/>
    </source>
</evidence>
<dbReference type="GO" id="GO:0006817">
    <property type="term" value="P:phosphate ion transport"/>
    <property type="evidence" value="ECO:0007669"/>
    <property type="project" value="UniProtKB-KW"/>
</dbReference>
<evidence type="ECO:0000256" key="4">
    <source>
        <dbReference type="ARBA" id="ARBA00019665"/>
    </source>
</evidence>
<evidence type="ECO:0000256" key="12">
    <source>
        <dbReference type="ARBA" id="ARBA00022777"/>
    </source>
</evidence>
<comment type="function">
    <text evidence="17">Member of the two-component regulatory system PhoR/PhoB involved in the phosphate regulon genes expression. PhoR may function as a membrane-associated protein kinase that phosphorylates PhoB in response to environmental signals.</text>
</comment>
<keyword evidence="14" id="KW-1133">Transmembrane helix</keyword>
<dbReference type="EC" id="2.7.13.3" evidence="3"/>
<dbReference type="Pfam" id="PF00512">
    <property type="entry name" value="HisKA"/>
    <property type="match status" value="1"/>
</dbReference>
<keyword evidence="7" id="KW-0597">Phosphoprotein</keyword>
<keyword evidence="10" id="KW-0812">Transmembrane</keyword>
<evidence type="ECO:0000256" key="6">
    <source>
        <dbReference type="ARBA" id="ARBA00022475"/>
    </source>
</evidence>
<dbReference type="InterPro" id="IPR003661">
    <property type="entry name" value="HisK_dim/P_dom"/>
</dbReference>
<dbReference type="InterPro" id="IPR036890">
    <property type="entry name" value="HATPase_C_sf"/>
</dbReference>
<dbReference type="InterPro" id="IPR014310">
    <property type="entry name" value="Sig_transdc_His_kinase_PhoR"/>
</dbReference>
<dbReference type="InterPro" id="IPR036097">
    <property type="entry name" value="HisK_dim/P_sf"/>
</dbReference>
<dbReference type="SMART" id="SM00387">
    <property type="entry name" value="HATPase_c"/>
    <property type="match status" value="1"/>
</dbReference>
<keyword evidence="6" id="KW-1003">Cell membrane</keyword>
<feature type="domain" description="Histidine kinase" evidence="18">
    <location>
        <begin position="213"/>
        <end position="428"/>
    </location>
</feature>
<evidence type="ECO:0000256" key="10">
    <source>
        <dbReference type="ARBA" id="ARBA00022692"/>
    </source>
</evidence>
<keyword evidence="13" id="KW-0067">ATP-binding</keyword>
<comment type="subcellular location">
    <subcellularLocation>
        <location evidence="2">Cell inner membrane</location>
        <topology evidence="2">Multi-pass membrane protein</topology>
    </subcellularLocation>
</comment>
<dbReference type="InterPro" id="IPR000014">
    <property type="entry name" value="PAS"/>
</dbReference>
<dbReference type="PANTHER" id="PTHR45453:SF1">
    <property type="entry name" value="PHOSPHATE REGULON SENSOR PROTEIN PHOR"/>
    <property type="match status" value="1"/>
</dbReference>
<dbReference type="GO" id="GO:0016036">
    <property type="term" value="P:cellular response to phosphate starvation"/>
    <property type="evidence" value="ECO:0007669"/>
    <property type="project" value="TreeGrafter"/>
</dbReference>
<evidence type="ECO:0000256" key="7">
    <source>
        <dbReference type="ARBA" id="ARBA00022553"/>
    </source>
</evidence>
<evidence type="ECO:0000256" key="11">
    <source>
        <dbReference type="ARBA" id="ARBA00022741"/>
    </source>
</evidence>
<keyword evidence="15" id="KW-0902">Two-component regulatory system</keyword>
<reference evidence="19 20" key="1">
    <citation type="submission" date="2016-08" db="EMBL/GenBank/DDBJ databases">
        <authorList>
            <person name="Seilhamer J.J."/>
        </authorList>
    </citation>
    <scope>NUCLEOTIDE SEQUENCE [LARGE SCALE GENOMIC DNA]</scope>
    <source>
        <strain evidence="19 20">VC14762</strain>
    </source>
</reference>
<keyword evidence="12 19" id="KW-0418">Kinase</keyword>
<dbReference type="GO" id="GO:0000155">
    <property type="term" value="F:phosphorelay sensor kinase activity"/>
    <property type="evidence" value="ECO:0007669"/>
    <property type="project" value="InterPro"/>
</dbReference>
<evidence type="ECO:0000256" key="15">
    <source>
        <dbReference type="ARBA" id="ARBA00023012"/>
    </source>
</evidence>
<comment type="catalytic activity">
    <reaction evidence="1">
        <text>ATP + protein L-histidine = ADP + protein N-phospho-L-histidine.</text>
        <dbReference type="EC" id="2.7.13.3"/>
    </reaction>
</comment>
<dbReference type="OrthoDB" id="9813151at2"/>
<dbReference type="GO" id="GO:0004721">
    <property type="term" value="F:phosphoprotein phosphatase activity"/>
    <property type="evidence" value="ECO:0007669"/>
    <property type="project" value="InterPro"/>
</dbReference>
<evidence type="ECO:0000256" key="16">
    <source>
        <dbReference type="ARBA" id="ARBA00023136"/>
    </source>
</evidence>
<dbReference type="InterPro" id="IPR005467">
    <property type="entry name" value="His_kinase_dom"/>
</dbReference>
<dbReference type="FunFam" id="1.10.287.130:FF:000008">
    <property type="entry name" value="Two-component sensor histidine kinase"/>
    <property type="match status" value="1"/>
</dbReference>
<dbReference type="InterPro" id="IPR050351">
    <property type="entry name" value="BphY/WalK/GraS-like"/>
</dbReference>
<dbReference type="CDD" id="cd00082">
    <property type="entry name" value="HisKA"/>
    <property type="match status" value="1"/>
</dbReference>
<keyword evidence="16" id="KW-0472">Membrane</keyword>
<dbReference type="InterPro" id="IPR021766">
    <property type="entry name" value="PhoR_N"/>
</dbReference>
<dbReference type="Gene3D" id="3.30.450.20">
    <property type="entry name" value="PAS domain"/>
    <property type="match status" value="1"/>
</dbReference>
<evidence type="ECO:0000256" key="9">
    <source>
        <dbReference type="ARBA" id="ARBA00022679"/>
    </source>
</evidence>
<gene>
    <name evidence="19" type="ORF">A8E72_06570</name>
</gene>
<dbReference type="SUPFAM" id="SSF55874">
    <property type="entry name" value="ATPase domain of HSP90 chaperone/DNA topoisomerase II/histidine kinase"/>
    <property type="match status" value="1"/>
</dbReference>
<evidence type="ECO:0000256" key="8">
    <source>
        <dbReference type="ARBA" id="ARBA00022592"/>
    </source>
</evidence>
<dbReference type="Pfam" id="PF02518">
    <property type="entry name" value="HATPase_c"/>
    <property type="match status" value="1"/>
</dbReference>
<organism evidence="19 20">
    <name type="scientific">Burkholderia cenocepacia</name>
    <dbReference type="NCBI Taxonomy" id="95486"/>
    <lineage>
        <taxon>Bacteria</taxon>
        <taxon>Pseudomonadati</taxon>
        <taxon>Pseudomonadota</taxon>
        <taxon>Betaproteobacteria</taxon>
        <taxon>Burkholderiales</taxon>
        <taxon>Burkholderiaceae</taxon>
        <taxon>Burkholderia</taxon>
        <taxon>Burkholderia cepacia complex</taxon>
    </lineage>
</organism>
<dbReference type="Proteomes" id="UP000188543">
    <property type="component" value="Unassembled WGS sequence"/>
</dbReference>
<dbReference type="RefSeq" id="WP_048989184.1">
    <property type="nucleotide sequence ID" value="NZ_CADETK010000032.1"/>
</dbReference>
<name>A0A1V2W8D3_9BURK</name>
<keyword evidence="9" id="KW-0808">Transferase</keyword>
<evidence type="ECO:0000256" key="17">
    <source>
        <dbReference type="ARBA" id="ARBA00025207"/>
    </source>
</evidence>
<evidence type="ECO:0000256" key="2">
    <source>
        <dbReference type="ARBA" id="ARBA00004429"/>
    </source>
</evidence>
<dbReference type="NCBIfam" id="TIGR02966">
    <property type="entry name" value="phoR_proteo"/>
    <property type="match status" value="1"/>
</dbReference>
<evidence type="ECO:0000259" key="18">
    <source>
        <dbReference type="PROSITE" id="PS50109"/>
    </source>
</evidence>
<evidence type="ECO:0000256" key="1">
    <source>
        <dbReference type="ARBA" id="ARBA00000085"/>
    </source>
</evidence>
<dbReference type="GO" id="GO:0005524">
    <property type="term" value="F:ATP binding"/>
    <property type="evidence" value="ECO:0007669"/>
    <property type="project" value="UniProtKB-KW"/>
</dbReference>
<proteinExistence type="predicted"/>
<keyword evidence="8" id="KW-0592">Phosphate transport</keyword>
<dbReference type="FunFam" id="3.30.565.10:FF:000006">
    <property type="entry name" value="Sensor histidine kinase WalK"/>
    <property type="match status" value="1"/>
</dbReference>
<protein>
    <recommendedName>
        <fullName evidence="4">Phosphate regulon sensor protein PhoR</fullName>
        <ecNumber evidence="3">2.7.13.3</ecNumber>
    </recommendedName>
</protein>
<accession>A0A1V2W8D3</accession>
<dbReference type="InterPro" id="IPR003594">
    <property type="entry name" value="HATPase_dom"/>
</dbReference>
<evidence type="ECO:0000313" key="19">
    <source>
        <dbReference type="EMBL" id="ONU90407.1"/>
    </source>
</evidence>
<dbReference type="InterPro" id="IPR035965">
    <property type="entry name" value="PAS-like_dom_sf"/>
</dbReference>
<keyword evidence="5" id="KW-0813">Transport</keyword>
<dbReference type="EMBL" id="MUTJ01000024">
    <property type="protein sequence ID" value="ONU90407.1"/>
    <property type="molecule type" value="Genomic_DNA"/>
</dbReference>
<dbReference type="GO" id="GO:0005886">
    <property type="term" value="C:plasma membrane"/>
    <property type="evidence" value="ECO:0007669"/>
    <property type="project" value="UniProtKB-SubCell"/>
</dbReference>
<evidence type="ECO:0000256" key="5">
    <source>
        <dbReference type="ARBA" id="ARBA00022448"/>
    </source>
</evidence>
<comment type="caution">
    <text evidence="19">The sequence shown here is derived from an EMBL/GenBank/DDBJ whole genome shotgun (WGS) entry which is preliminary data.</text>
</comment>
<dbReference type="PANTHER" id="PTHR45453">
    <property type="entry name" value="PHOSPHATE REGULON SENSOR PROTEIN PHOR"/>
    <property type="match status" value="1"/>
</dbReference>
<dbReference type="Gene3D" id="1.10.287.130">
    <property type="match status" value="1"/>
</dbReference>
<evidence type="ECO:0000256" key="3">
    <source>
        <dbReference type="ARBA" id="ARBA00012438"/>
    </source>
</evidence>
<dbReference type="AlphaFoldDB" id="A0A1V2W8D3"/>
<dbReference type="InterPro" id="IPR004358">
    <property type="entry name" value="Sig_transdc_His_kin-like_C"/>
</dbReference>